<organism evidence="1">
    <name type="scientific">marine sediment metagenome</name>
    <dbReference type="NCBI Taxonomy" id="412755"/>
    <lineage>
        <taxon>unclassified sequences</taxon>
        <taxon>metagenomes</taxon>
        <taxon>ecological metagenomes</taxon>
    </lineage>
</organism>
<reference evidence="1" key="1">
    <citation type="journal article" date="2014" name="Front. Microbiol.">
        <title>High frequency of phylogenetically diverse reductive dehalogenase-homologous genes in deep subseafloor sedimentary metagenomes.</title>
        <authorList>
            <person name="Kawai M."/>
            <person name="Futagami T."/>
            <person name="Toyoda A."/>
            <person name="Takaki Y."/>
            <person name="Nishi S."/>
            <person name="Hori S."/>
            <person name="Arai W."/>
            <person name="Tsubouchi T."/>
            <person name="Morono Y."/>
            <person name="Uchiyama I."/>
            <person name="Ito T."/>
            <person name="Fujiyama A."/>
            <person name="Inagaki F."/>
            <person name="Takami H."/>
        </authorList>
    </citation>
    <scope>NUCLEOTIDE SEQUENCE</scope>
    <source>
        <strain evidence="1">Expedition CK06-06</strain>
    </source>
</reference>
<protein>
    <submittedName>
        <fullName evidence="1">Uncharacterized protein</fullName>
    </submittedName>
</protein>
<proteinExistence type="predicted"/>
<sequence>MDSQPLEGDYPTSFWDIGEVIEDEHILTVNEDAPSGLCRLEVGMYELATGQRLPVLDEPRKVKDIRILLPLSIQVESQ</sequence>
<dbReference type="EMBL" id="BARS01050401">
    <property type="protein sequence ID" value="GAG48135.1"/>
    <property type="molecule type" value="Genomic_DNA"/>
</dbReference>
<comment type="caution">
    <text evidence="1">The sequence shown here is derived from an EMBL/GenBank/DDBJ whole genome shotgun (WGS) entry which is preliminary data.</text>
</comment>
<name>X0XXR3_9ZZZZ</name>
<evidence type="ECO:0000313" key="1">
    <source>
        <dbReference type="EMBL" id="GAG48135.1"/>
    </source>
</evidence>
<gene>
    <name evidence="1" type="ORF">S01H1_75251</name>
</gene>
<accession>X0XXR3</accession>
<dbReference type="AlphaFoldDB" id="X0XXR3"/>